<comment type="similarity">
    <text evidence="2">Belongs to the inorganic phosphate transporter (PiT) (TC 2.A.20) family. Pit subfamily.</text>
</comment>
<evidence type="ECO:0000256" key="11">
    <source>
        <dbReference type="RuleBase" id="RU363058"/>
    </source>
</evidence>
<keyword evidence="13" id="KW-1185">Reference proteome</keyword>
<dbReference type="GO" id="GO:0005886">
    <property type="term" value="C:plasma membrane"/>
    <property type="evidence" value="ECO:0007669"/>
    <property type="project" value="UniProtKB-SubCell"/>
</dbReference>
<keyword evidence="4" id="KW-1003">Cell membrane</keyword>
<dbReference type="KEGG" id="agv:OJF2_75940"/>
<evidence type="ECO:0000256" key="10">
    <source>
        <dbReference type="ARBA" id="ARBA00047348"/>
    </source>
</evidence>
<evidence type="ECO:0000256" key="8">
    <source>
        <dbReference type="ARBA" id="ARBA00022989"/>
    </source>
</evidence>
<dbReference type="PANTHER" id="PTHR11101:SF65">
    <property type="entry name" value="LOW-AFFINITY INORGANIC PHOSPHATE TRANSPORTER PITA-RELATED"/>
    <property type="match status" value="1"/>
</dbReference>
<dbReference type="PANTHER" id="PTHR11101">
    <property type="entry name" value="PHOSPHATE TRANSPORTER"/>
    <property type="match status" value="1"/>
</dbReference>
<keyword evidence="7" id="KW-0769">Symport</keyword>
<dbReference type="AlphaFoldDB" id="A0A5B9WEH3"/>
<protein>
    <recommendedName>
        <fullName evidence="11">Phosphate transporter</fullName>
    </recommendedName>
</protein>
<comment type="subcellular location">
    <subcellularLocation>
        <location evidence="1">Cell membrane</location>
        <topology evidence="1">Multi-pass membrane protein</topology>
    </subcellularLocation>
    <subcellularLocation>
        <location evidence="11">Membrane</location>
        <topology evidence="11">Multi-pass membrane protein</topology>
    </subcellularLocation>
</comment>
<dbReference type="GO" id="GO:0015293">
    <property type="term" value="F:symporter activity"/>
    <property type="evidence" value="ECO:0007669"/>
    <property type="project" value="UniProtKB-KW"/>
</dbReference>
<evidence type="ECO:0000256" key="9">
    <source>
        <dbReference type="ARBA" id="ARBA00023136"/>
    </source>
</evidence>
<dbReference type="GO" id="GO:0005315">
    <property type="term" value="F:phosphate transmembrane transporter activity"/>
    <property type="evidence" value="ECO:0007669"/>
    <property type="project" value="InterPro"/>
</dbReference>
<keyword evidence="5 11" id="KW-0592">Phosphate transport</keyword>
<evidence type="ECO:0000313" key="12">
    <source>
        <dbReference type="EMBL" id="QEH38982.1"/>
    </source>
</evidence>
<dbReference type="InterPro" id="IPR001204">
    <property type="entry name" value="Phos_transporter"/>
</dbReference>
<evidence type="ECO:0000256" key="3">
    <source>
        <dbReference type="ARBA" id="ARBA00022448"/>
    </source>
</evidence>
<feature type="transmembrane region" description="Helical" evidence="11">
    <location>
        <begin position="347"/>
        <end position="367"/>
    </location>
</feature>
<dbReference type="EMBL" id="CP042997">
    <property type="protein sequence ID" value="QEH38982.1"/>
    <property type="molecule type" value="Genomic_DNA"/>
</dbReference>
<feature type="transmembrane region" description="Helical" evidence="11">
    <location>
        <begin position="15"/>
        <end position="35"/>
    </location>
</feature>
<sequence>MVDFLDAIRHLDPSLLVILAFALLIAFGFEVVNGFHDTANAVTTVIYTRTLRPMPAVFFSGLCNFLGVLLGGTAIAYSIVHLLPVELLVNATSRSAVVMVLSLLSAGLAWNLSTWYLGLPVSSSHTLIGSILGVGMANSLLNGQGPFGGVNWTKAGEVGLSLLISPLIGFASAAILLHVARRAAPDPELYEPPPEDPEARPPWWIRAVLVSTCGGVSLAHGSNDGQKGMGLIMLVLMGLLPTAFALNLKDADGARGTRQAAERLKVMLMAYRPEDRDRTIQDLDALIRDLDGKVSLREVPTDQRWRVHSTIFRLDRQLEGVGRSESTGSPATIDRPRKELREAIEYVPMWVVVGVALCLGVGTTIGYKRIVVTVAEKIGKSHLTYAQGASAEVVAMATIGMADLGGMPVSTTQVLSSGVAGTMWANRSGVQGGTVRSILLAWLLTLPASMLLAAGLYLFGHLFVGA</sequence>
<feature type="transmembrane region" description="Helical" evidence="11">
    <location>
        <begin position="91"/>
        <end position="110"/>
    </location>
</feature>
<evidence type="ECO:0000256" key="1">
    <source>
        <dbReference type="ARBA" id="ARBA00004651"/>
    </source>
</evidence>
<dbReference type="GO" id="GO:0035435">
    <property type="term" value="P:phosphate ion transmembrane transport"/>
    <property type="evidence" value="ECO:0007669"/>
    <property type="project" value="TreeGrafter"/>
</dbReference>
<evidence type="ECO:0000256" key="4">
    <source>
        <dbReference type="ARBA" id="ARBA00022475"/>
    </source>
</evidence>
<keyword evidence="3 11" id="KW-0813">Transport</keyword>
<organism evidence="12 13">
    <name type="scientific">Aquisphaera giovannonii</name>
    <dbReference type="NCBI Taxonomy" id="406548"/>
    <lineage>
        <taxon>Bacteria</taxon>
        <taxon>Pseudomonadati</taxon>
        <taxon>Planctomycetota</taxon>
        <taxon>Planctomycetia</taxon>
        <taxon>Isosphaerales</taxon>
        <taxon>Isosphaeraceae</taxon>
        <taxon>Aquisphaera</taxon>
    </lineage>
</organism>
<feature type="transmembrane region" description="Helical" evidence="11">
    <location>
        <begin position="158"/>
        <end position="180"/>
    </location>
</feature>
<reference evidence="12 13" key="1">
    <citation type="submission" date="2019-08" db="EMBL/GenBank/DDBJ databases">
        <title>Deep-cultivation of Planctomycetes and their phenomic and genomic characterization uncovers novel biology.</title>
        <authorList>
            <person name="Wiegand S."/>
            <person name="Jogler M."/>
            <person name="Boedeker C."/>
            <person name="Pinto D."/>
            <person name="Vollmers J."/>
            <person name="Rivas-Marin E."/>
            <person name="Kohn T."/>
            <person name="Peeters S.H."/>
            <person name="Heuer A."/>
            <person name="Rast P."/>
            <person name="Oberbeckmann S."/>
            <person name="Bunk B."/>
            <person name="Jeske O."/>
            <person name="Meyerdierks A."/>
            <person name="Storesund J.E."/>
            <person name="Kallscheuer N."/>
            <person name="Luecker S."/>
            <person name="Lage O.M."/>
            <person name="Pohl T."/>
            <person name="Merkel B.J."/>
            <person name="Hornburger P."/>
            <person name="Mueller R.-W."/>
            <person name="Bruemmer F."/>
            <person name="Labrenz M."/>
            <person name="Spormann A.M."/>
            <person name="Op den Camp H."/>
            <person name="Overmann J."/>
            <person name="Amann R."/>
            <person name="Jetten M.S.M."/>
            <person name="Mascher T."/>
            <person name="Medema M.H."/>
            <person name="Devos D.P."/>
            <person name="Kaster A.-K."/>
            <person name="Ovreas L."/>
            <person name="Rohde M."/>
            <person name="Galperin M.Y."/>
            <person name="Jogler C."/>
        </authorList>
    </citation>
    <scope>NUCLEOTIDE SEQUENCE [LARGE SCALE GENOMIC DNA]</scope>
    <source>
        <strain evidence="12 13">OJF2</strain>
    </source>
</reference>
<evidence type="ECO:0000256" key="6">
    <source>
        <dbReference type="ARBA" id="ARBA00022692"/>
    </source>
</evidence>
<dbReference type="RefSeq" id="WP_148598355.1">
    <property type="nucleotide sequence ID" value="NZ_CP042997.1"/>
</dbReference>
<proteinExistence type="inferred from homology"/>
<gene>
    <name evidence="12" type="primary">pitA</name>
    <name evidence="12" type="ORF">OJF2_75940</name>
</gene>
<dbReference type="Proteomes" id="UP000324233">
    <property type="component" value="Chromosome"/>
</dbReference>
<evidence type="ECO:0000256" key="5">
    <source>
        <dbReference type="ARBA" id="ARBA00022592"/>
    </source>
</evidence>
<feature type="transmembrane region" description="Helical" evidence="11">
    <location>
        <begin position="56"/>
        <end position="79"/>
    </location>
</feature>
<feature type="transmembrane region" description="Helical" evidence="11">
    <location>
        <begin position="439"/>
        <end position="464"/>
    </location>
</feature>
<dbReference type="OrthoDB" id="9779554at2"/>
<keyword evidence="8 11" id="KW-1133">Transmembrane helix</keyword>
<keyword evidence="6 11" id="KW-0812">Transmembrane</keyword>
<accession>A0A5B9WEH3</accession>
<keyword evidence="9 11" id="KW-0472">Membrane</keyword>
<evidence type="ECO:0000313" key="13">
    <source>
        <dbReference type="Proteomes" id="UP000324233"/>
    </source>
</evidence>
<dbReference type="Pfam" id="PF01384">
    <property type="entry name" value="PHO4"/>
    <property type="match status" value="1"/>
</dbReference>
<evidence type="ECO:0000256" key="7">
    <source>
        <dbReference type="ARBA" id="ARBA00022847"/>
    </source>
</evidence>
<comment type="catalytic activity">
    <reaction evidence="10">
        <text>phosphate(in) + H(+)(in) = phosphate(out) + H(+)(out)</text>
        <dbReference type="Rhea" id="RHEA:29939"/>
        <dbReference type="ChEBI" id="CHEBI:15378"/>
        <dbReference type="ChEBI" id="CHEBI:43474"/>
    </reaction>
</comment>
<evidence type="ECO:0000256" key="2">
    <source>
        <dbReference type="ARBA" id="ARBA00005342"/>
    </source>
</evidence>
<feature type="transmembrane region" description="Helical" evidence="11">
    <location>
        <begin position="228"/>
        <end position="248"/>
    </location>
</feature>
<name>A0A5B9WEH3_9BACT</name>